<evidence type="ECO:0000256" key="11">
    <source>
        <dbReference type="ARBA" id="ARBA00022833"/>
    </source>
</evidence>
<dbReference type="Pfam" id="PF13947">
    <property type="entry name" value="GUB_WAK_bind"/>
    <property type="match status" value="1"/>
</dbReference>
<evidence type="ECO:0000256" key="2">
    <source>
        <dbReference type="ARBA" id="ARBA00004167"/>
    </source>
</evidence>
<keyword evidence="8" id="KW-0732">Signal</keyword>
<dbReference type="GO" id="GO:0016020">
    <property type="term" value="C:membrane"/>
    <property type="evidence" value="ECO:0007669"/>
    <property type="project" value="UniProtKB-SubCell"/>
</dbReference>
<dbReference type="PANTHER" id="PTHR46279">
    <property type="entry name" value="RING/U-BOX SUPERFAMILY PROTEIN"/>
    <property type="match status" value="1"/>
</dbReference>
<dbReference type="OrthoDB" id="1889944at2759"/>
<dbReference type="GO" id="GO:0008270">
    <property type="term" value="F:zinc ion binding"/>
    <property type="evidence" value="ECO:0007669"/>
    <property type="project" value="UniProtKB-KW"/>
</dbReference>
<keyword evidence="18" id="KW-1185">Reference proteome</keyword>
<evidence type="ECO:0000256" key="14">
    <source>
        <dbReference type="ARBA" id="ARBA00024209"/>
    </source>
</evidence>
<proteinExistence type="inferred from homology"/>
<keyword evidence="10" id="KW-0833">Ubl conjugation pathway</keyword>
<comment type="subcellular location">
    <subcellularLocation>
        <location evidence="2">Membrane</location>
        <topology evidence="2">Single-pass membrane protein</topology>
    </subcellularLocation>
</comment>
<evidence type="ECO:0000256" key="6">
    <source>
        <dbReference type="ARBA" id="ARBA00022692"/>
    </source>
</evidence>
<evidence type="ECO:0000256" key="1">
    <source>
        <dbReference type="ARBA" id="ARBA00000900"/>
    </source>
</evidence>
<evidence type="ECO:0000256" key="10">
    <source>
        <dbReference type="ARBA" id="ARBA00022786"/>
    </source>
</evidence>
<dbReference type="AlphaFoldDB" id="A0A834GIT8"/>
<evidence type="ECO:0000313" key="18">
    <source>
        <dbReference type="Proteomes" id="UP000626092"/>
    </source>
</evidence>
<evidence type="ECO:0000256" key="9">
    <source>
        <dbReference type="ARBA" id="ARBA00022771"/>
    </source>
</evidence>
<dbReference type="GO" id="GO:0030247">
    <property type="term" value="F:polysaccharide binding"/>
    <property type="evidence" value="ECO:0007669"/>
    <property type="project" value="InterPro"/>
</dbReference>
<name>A0A834GIT8_RHOSS</name>
<keyword evidence="13 15" id="KW-0472">Membrane</keyword>
<comment type="catalytic activity">
    <reaction evidence="1">
        <text>S-ubiquitinyl-[E2 ubiquitin-conjugating enzyme]-L-cysteine + [acceptor protein]-L-lysine = [E2 ubiquitin-conjugating enzyme]-L-cysteine + N(6)-ubiquitinyl-[acceptor protein]-L-lysine.</text>
        <dbReference type="EC" id="2.3.2.27"/>
    </reaction>
</comment>
<comment type="pathway">
    <text evidence="3">Protein modification; protein ubiquitination.</text>
</comment>
<keyword evidence="12 15" id="KW-1133">Transmembrane helix</keyword>
<dbReference type="PANTHER" id="PTHR46279:SF9">
    <property type="entry name" value="OS01G0116300 PROTEIN"/>
    <property type="match status" value="1"/>
</dbReference>
<evidence type="ECO:0000256" key="4">
    <source>
        <dbReference type="ARBA" id="ARBA00012483"/>
    </source>
</evidence>
<evidence type="ECO:0000313" key="17">
    <source>
        <dbReference type="EMBL" id="KAF7132921.1"/>
    </source>
</evidence>
<protein>
    <recommendedName>
        <fullName evidence="4">RING-type E3 ubiquitin transferase</fullName>
        <ecNumber evidence="4">2.3.2.27</ecNumber>
    </recommendedName>
</protein>
<evidence type="ECO:0000256" key="15">
    <source>
        <dbReference type="SAM" id="Phobius"/>
    </source>
</evidence>
<evidence type="ECO:0000259" key="16">
    <source>
        <dbReference type="Pfam" id="PF13947"/>
    </source>
</evidence>
<keyword evidence="7" id="KW-0479">Metal-binding</keyword>
<reference evidence="17" key="1">
    <citation type="submission" date="2019-11" db="EMBL/GenBank/DDBJ databases">
        <authorList>
            <person name="Liu Y."/>
            <person name="Hou J."/>
            <person name="Li T.-Q."/>
            <person name="Guan C.-H."/>
            <person name="Wu X."/>
            <person name="Wu H.-Z."/>
            <person name="Ling F."/>
            <person name="Zhang R."/>
            <person name="Shi X.-G."/>
            <person name="Ren J.-P."/>
            <person name="Chen E.-F."/>
            <person name="Sun J.-M."/>
        </authorList>
    </citation>
    <scope>NUCLEOTIDE SEQUENCE</scope>
    <source>
        <strain evidence="17">Adult_tree_wgs_1</strain>
        <tissue evidence="17">Leaves</tissue>
    </source>
</reference>
<accession>A0A834GIT8</accession>
<gene>
    <name evidence="17" type="ORF">RHSIM_Rhsim09G0156700</name>
</gene>
<comment type="similarity">
    <text evidence="14">Belongs to the RING-type zinc finger family. ATL subfamily.</text>
</comment>
<dbReference type="EMBL" id="WJXA01000009">
    <property type="protein sequence ID" value="KAF7132921.1"/>
    <property type="molecule type" value="Genomic_DNA"/>
</dbReference>
<evidence type="ECO:0000256" key="3">
    <source>
        <dbReference type="ARBA" id="ARBA00004906"/>
    </source>
</evidence>
<feature type="domain" description="Wall-associated receptor kinase galacturonan-binding" evidence="16">
    <location>
        <begin position="22"/>
        <end position="69"/>
    </location>
</feature>
<keyword evidence="11" id="KW-0862">Zinc</keyword>
<evidence type="ECO:0000256" key="13">
    <source>
        <dbReference type="ARBA" id="ARBA00023136"/>
    </source>
</evidence>
<evidence type="ECO:0000256" key="7">
    <source>
        <dbReference type="ARBA" id="ARBA00022723"/>
    </source>
</evidence>
<keyword evidence="9" id="KW-0863">Zinc-finger</keyword>
<dbReference type="Proteomes" id="UP000626092">
    <property type="component" value="Unassembled WGS sequence"/>
</dbReference>
<keyword evidence="5" id="KW-0808">Transferase</keyword>
<evidence type="ECO:0000256" key="12">
    <source>
        <dbReference type="ARBA" id="ARBA00022989"/>
    </source>
</evidence>
<dbReference type="InterPro" id="IPR046948">
    <property type="entry name" value="ATL20-22-like"/>
</dbReference>
<keyword evidence="6 15" id="KW-0812">Transmembrane</keyword>
<sequence length="117" mass="13097">MASMRSERKQCLHSVAPTKVDNHPPHCSYPGFDLSCSPKTTANLLNLPYSVKVLVTNIDYETQSIHIKDPNSCSPQQLQNLNCYHSVHFVYLVASQRNLIFRIVALASIAMFMSCLG</sequence>
<feature type="transmembrane region" description="Helical" evidence="15">
    <location>
        <begin position="99"/>
        <end position="116"/>
    </location>
</feature>
<dbReference type="EC" id="2.3.2.27" evidence="4"/>
<organism evidence="17 18">
    <name type="scientific">Rhododendron simsii</name>
    <name type="common">Sims's rhododendron</name>
    <dbReference type="NCBI Taxonomy" id="118357"/>
    <lineage>
        <taxon>Eukaryota</taxon>
        <taxon>Viridiplantae</taxon>
        <taxon>Streptophyta</taxon>
        <taxon>Embryophyta</taxon>
        <taxon>Tracheophyta</taxon>
        <taxon>Spermatophyta</taxon>
        <taxon>Magnoliopsida</taxon>
        <taxon>eudicotyledons</taxon>
        <taxon>Gunneridae</taxon>
        <taxon>Pentapetalae</taxon>
        <taxon>asterids</taxon>
        <taxon>Ericales</taxon>
        <taxon>Ericaceae</taxon>
        <taxon>Ericoideae</taxon>
        <taxon>Rhodoreae</taxon>
        <taxon>Rhododendron</taxon>
    </lineage>
</organism>
<dbReference type="GO" id="GO:0061630">
    <property type="term" value="F:ubiquitin protein ligase activity"/>
    <property type="evidence" value="ECO:0007669"/>
    <property type="project" value="UniProtKB-EC"/>
</dbReference>
<dbReference type="InterPro" id="IPR025287">
    <property type="entry name" value="WAK_GUB"/>
</dbReference>
<evidence type="ECO:0000256" key="5">
    <source>
        <dbReference type="ARBA" id="ARBA00022679"/>
    </source>
</evidence>
<evidence type="ECO:0000256" key="8">
    <source>
        <dbReference type="ARBA" id="ARBA00022729"/>
    </source>
</evidence>
<comment type="caution">
    <text evidence="17">The sequence shown here is derived from an EMBL/GenBank/DDBJ whole genome shotgun (WGS) entry which is preliminary data.</text>
</comment>